<dbReference type="InterPro" id="IPR000424">
    <property type="entry name" value="Primosome_PriB/ssb"/>
</dbReference>
<dbReference type="InterPro" id="IPR011344">
    <property type="entry name" value="ssDNA-bd"/>
</dbReference>
<feature type="non-terminal residue" evidence="3">
    <location>
        <position position="1"/>
    </location>
</feature>
<evidence type="ECO:0000256" key="2">
    <source>
        <dbReference type="PROSITE-ProRule" id="PRU00252"/>
    </source>
</evidence>
<dbReference type="FunFam" id="2.40.50.140:FF:000269">
    <property type="entry name" value="Single-stranded DNA-binding protein"/>
    <property type="match status" value="1"/>
</dbReference>
<dbReference type="PIRSF" id="PIRSF002070">
    <property type="entry name" value="SSB"/>
    <property type="match status" value="1"/>
</dbReference>
<dbReference type="GO" id="GO:0003677">
    <property type="term" value="F:DNA binding"/>
    <property type="evidence" value="ECO:0007669"/>
    <property type="project" value="UniProtKB-UniRule"/>
</dbReference>
<name>A0ABD0Z9V3_9HEMI</name>
<gene>
    <name evidence="3" type="ORF">AAG570_000472</name>
</gene>
<keyword evidence="4" id="KW-1185">Reference proteome</keyword>
<evidence type="ECO:0000313" key="4">
    <source>
        <dbReference type="Proteomes" id="UP001558652"/>
    </source>
</evidence>
<dbReference type="Proteomes" id="UP001558652">
    <property type="component" value="Unassembled WGS sequence"/>
</dbReference>
<dbReference type="InterPro" id="IPR012340">
    <property type="entry name" value="NA-bd_OB-fold"/>
</dbReference>
<reference evidence="3 4" key="1">
    <citation type="submission" date="2024-07" db="EMBL/GenBank/DDBJ databases">
        <title>Chromosome-level genome assembly of the water stick insect Ranatra chinensis (Heteroptera: Nepidae).</title>
        <authorList>
            <person name="Liu X."/>
        </authorList>
    </citation>
    <scope>NUCLEOTIDE SEQUENCE [LARGE SCALE GENOMIC DNA]</scope>
    <source>
        <strain evidence="3">Cailab_2021Rc</strain>
        <tissue evidence="3">Muscle</tissue>
    </source>
</reference>
<dbReference type="Pfam" id="PF00436">
    <property type="entry name" value="SSB"/>
    <property type="match status" value="1"/>
</dbReference>
<dbReference type="EMBL" id="JBFDAA010000001">
    <property type="protein sequence ID" value="KAL1140542.1"/>
    <property type="molecule type" value="Genomic_DNA"/>
</dbReference>
<evidence type="ECO:0000313" key="3">
    <source>
        <dbReference type="EMBL" id="KAL1140542.1"/>
    </source>
</evidence>
<dbReference type="SUPFAM" id="SSF50249">
    <property type="entry name" value="Nucleic acid-binding proteins"/>
    <property type="match status" value="1"/>
</dbReference>
<dbReference type="Gene3D" id="2.40.50.140">
    <property type="entry name" value="Nucleic acid-binding proteins"/>
    <property type="match status" value="1"/>
</dbReference>
<evidence type="ECO:0008006" key="5">
    <source>
        <dbReference type="Google" id="ProtNLM"/>
    </source>
</evidence>
<keyword evidence="1 2" id="KW-0238">DNA-binding</keyword>
<dbReference type="PANTHER" id="PTHR10302:SF0">
    <property type="entry name" value="SINGLE-STRANDED DNA-BINDING PROTEIN, MITOCHONDRIAL"/>
    <property type="match status" value="1"/>
</dbReference>
<dbReference type="HAMAP" id="MF_00984">
    <property type="entry name" value="SSB"/>
    <property type="match status" value="1"/>
</dbReference>
<evidence type="ECO:0000256" key="1">
    <source>
        <dbReference type="ARBA" id="ARBA00023125"/>
    </source>
</evidence>
<dbReference type="NCBIfam" id="TIGR00621">
    <property type="entry name" value="ssb"/>
    <property type="match status" value="1"/>
</dbReference>
<dbReference type="PANTHER" id="PTHR10302">
    <property type="entry name" value="SINGLE-STRANDED DNA-BINDING PROTEIN"/>
    <property type="match status" value="1"/>
</dbReference>
<sequence length="109" mass="12155">ALNLVTLIGRVGAEPQKRGTEQHPVVIFSLATHTNYKYESGEFAQKTDWHRICVFKPALRDVVFSYLRKGQRIHVSGKISYGSVSEDGVQKPTTSIIADDIIFFNSGES</sequence>
<dbReference type="CDD" id="cd04496">
    <property type="entry name" value="SSB_OBF"/>
    <property type="match status" value="1"/>
</dbReference>
<organism evidence="3 4">
    <name type="scientific">Ranatra chinensis</name>
    <dbReference type="NCBI Taxonomy" id="642074"/>
    <lineage>
        <taxon>Eukaryota</taxon>
        <taxon>Metazoa</taxon>
        <taxon>Ecdysozoa</taxon>
        <taxon>Arthropoda</taxon>
        <taxon>Hexapoda</taxon>
        <taxon>Insecta</taxon>
        <taxon>Pterygota</taxon>
        <taxon>Neoptera</taxon>
        <taxon>Paraneoptera</taxon>
        <taxon>Hemiptera</taxon>
        <taxon>Heteroptera</taxon>
        <taxon>Panheteroptera</taxon>
        <taxon>Nepomorpha</taxon>
        <taxon>Nepidae</taxon>
        <taxon>Ranatrinae</taxon>
        <taxon>Ranatra</taxon>
    </lineage>
</organism>
<protein>
    <recommendedName>
        <fullName evidence="5">Single-stranded DNA-binding protein</fullName>
    </recommendedName>
</protein>
<accession>A0ABD0Z9V3</accession>
<dbReference type="AlphaFoldDB" id="A0ABD0Z9V3"/>
<comment type="caution">
    <text evidence="3">The sequence shown here is derived from an EMBL/GenBank/DDBJ whole genome shotgun (WGS) entry which is preliminary data.</text>
</comment>
<proteinExistence type="inferred from homology"/>
<dbReference type="PROSITE" id="PS50935">
    <property type="entry name" value="SSB"/>
    <property type="match status" value="1"/>
</dbReference>